<dbReference type="PANTHER" id="PTHR46922:SF3">
    <property type="entry name" value="HEAT SHOCK PROTEIN"/>
    <property type="match status" value="1"/>
</dbReference>
<dbReference type="PANTHER" id="PTHR46922">
    <property type="entry name" value="DHHA1 DOMAIN PROTEIN"/>
    <property type="match status" value="1"/>
</dbReference>
<dbReference type="EMBL" id="JANJYJ010000010">
    <property type="protein sequence ID" value="KAK3182686.1"/>
    <property type="molecule type" value="Genomic_DNA"/>
</dbReference>
<protein>
    <submittedName>
        <fullName evidence="1">Uncharacterized protein</fullName>
    </submittedName>
</protein>
<dbReference type="AlphaFoldDB" id="A0AAE0DQH0"/>
<comment type="caution">
    <text evidence="1">The sequence shown here is derived from an EMBL/GenBank/DDBJ whole genome shotgun (WGS) entry which is preliminary data.</text>
</comment>
<name>A0AAE0DQH0_9ROSI</name>
<proteinExistence type="predicted"/>
<keyword evidence="2" id="KW-1185">Reference proteome</keyword>
<accession>A0AAE0DQH0</accession>
<evidence type="ECO:0000313" key="2">
    <source>
        <dbReference type="Proteomes" id="UP001281410"/>
    </source>
</evidence>
<gene>
    <name evidence="1" type="ORF">Dsin_029972</name>
</gene>
<sequence length="121" mass="14072">MTMWTKQMRKQKWSALGRRRGFRSDAVLEAINKAREERTHNAVLYKYPSFSGAFSALFAQLFHSRFHLPCLLFPFSSVAPFKIEDLYIEGLERFYLLDFLGPKGFAAELSQRFKGRAEAEV</sequence>
<evidence type="ECO:0000313" key="1">
    <source>
        <dbReference type="EMBL" id="KAK3182686.1"/>
    </source>
</evidence>
<organism evidence="1 2">
    <name type="scientific">Dipteronia sinensis</name>
    <dbReference type="NCBI Taxonomy" id="43782"/>
    <lineage>
        <taxon>Eukaryota</taxon>
        <taxon>Viridiplantae</taxon>
        <taxon>Streptophyta</taxon>
        <taxon>Embryophyta</taxon>
        <taxon>Tracheophyta</taxon>
        <taxon>Spermatophyta</taxon>
        <taxon>Magnoliopsida</taxon>
        <taxon>eudicotyledons</taxon>
        <taxon>Gunneridae</taxon>
        <taxon>Pentapetalae</taxon>
        <taxon>rosids</taxon>
        <taxon>malvids</taxon>
        <taxon>Sapindales</taxon>
        <taxon>Sapindaceae</taxon>
        <taxon>Hippocastanoideae</taxon>
        <taxon>Acereae</taxon>
        <taxon>Dipteronia</taxon>
    </lineage>
</organism>
<dbReference type="Proteomes" id="UP001281410">
    <property type="component" value="Unassembled WGS sequence"/>
</dbReference>
<reference evidence="1" key="1">
    <citation type="journal article" date="2023" name="Plant J.">
        <title>Genome sequences and population genomics provide insights into the demographic history, inbreeding, and mutation load of two 'living fossil' tree species of Dipteronia.</title>
        <authorList>
            <person name="Feng Y."/>
            <person name="Comes H.P."/>
            <person name="Chen J."/>
            <person name="Zhu S."/>
            <person name="Lu R."/>
            <person name="Zhang X."/>
            <person name="Li P."/>
            <person name="Qiu J."/>
            <person name="Olsen K.M."/>
            <person name="Qiu Y."/>
        </authorList>
    </citation>
    <scope>NUCLEOTIDE SEQUENCE</scope>
    <source>
        <strain evidence="1">NBL</strain>
    </source>
</reference>